<keyword evidence="6" id="KW-0969">Cilium</keyword>
<comment type="similarity">
    <text evidence="4">Belongs to the FlgA family.</text>
</comment>
<evidence type="ECO:0000256" key="4">
    <source>
        <dbReference type="RuleBase" id="RU362063"/>
    </source>
</evidence>
<dbReference type="Pfam" id="PF13144">
    <property type="entry name" value="ChapFlgA"/>
    <property type="match status" value="1"/>
</dbReference>
<dbReference type="InterPro" id="IPR017585">
    <property type="entry name" value="SAF_FlgA"/>
</dbReference>
<feature type="domain" description="SAF" evidence="5">
    <location>
        <begin position="110"/>
        <end position="172"/>
    </location>
</feature>
<dbReference type="AlphaFoldDB" id="A0A853F6C5"/>
<dbReference type="Pfam" id="PF17656">
    <property type="entry name" value="ChapFlgA_N"/>
    <property type="match status" value="1"/>
</dbReference>
<keyword evidence="7" id="KW-1185">Reference proteome</keyword>
<dbReference type="PANTHER" id="PTHR36307">
    <property type="entry name" value="FLAGELLA BASAL BODY P-RING FORMATION PROTEIN FLGA"/>
    <property type="match status" value="1"/>
</dbReference>
<evidence type="ECO:0000313" key="6">
    <source>
        <dbReference type="EMBL" id="NYT35529.1"/>
    </source>
</evidence>
<proteinExistence type="inferred from homology"/>
<name>A0A853F6C5_9BURK</name>
<dbReference type="GO" id="GO:0044780">
    <property type="term" value="P:bacterial-type flagellum assembly"/>
    <property type="evidence" value="ECO:0007669"/>
    <property type="project" value="InterPro"/>
</dbReference>
<protein>
    <recommendedName>
        <fullName evidence="4">Flagella basal body P-ring formation protein FlgA</fullName>
    </recommendedName>
</protein>
<dbReference type="InterPro" id="IPR039246">
    <property type="entry name" value="Flagellar_FlgA"/>
</dbReference>
<dbReference type="RefSeq" id="WP_129967398.1">
    <property type="nucleotide sequence ID" value="NZ_JACCEW010000001.1"/>
</dbReference>
<dbReference type="CDD" id="cd11614">
    <property type="entry name" value="SAF_CpaB_FlgA_like"/>
    <property type="match status" value="1"/>
</dbReference>
<comment type="subcellular location">
    <subcellularLocation>
        <location evidence="1 4">Periplasm</location>
    </subcellularLocation>
</comment>
<dbReference type="InterPro" id="IPR041231">
    <property type="entry name" value="FlgA_N"/>
</dbReference>
<dbReference type="PANTHER" id="PTHR36307:SF1">
    <property type="entry name" value="FLAGELLA BASAL BODY P-RING FORMATION PROTEIN FLGA"/>
    <property type="match status" value="1"/>
</dbReference>
<comment type="caution">
    <text evidence="6">The sequence shown here is derived from an EMBL/GenBank/DDBJ whole genome shotgun (WGS) entry which is preliminary data.</text>
</comment>
<evidence type="ECO:0000259" key="5">
    <source>
        <dbReference type="SMART" id="SM00858"/>
    </source>
</evidence>
<dbReference type="NCBIfam" id="TIGR03170">
    <property type="entry name" value="flgA_cterm"/>
    <property type="match status" value="1"/>
</dbReference>
<reference evidence="6 7" key="1">
    <citation type="submission" date="2020-07" db="EMBL/GenBank/DDBJ databases">
        <title>Taxonomic revisions and descriptions of new bacterial species based on genomic comparisons in the high-G+C-content subgroup of the family Alcaligenaceae.</title>
        <authorList>
            <person name="Szabo A."/>
            <person name="Felfoldi T."/>
        </authorList>
    </citation>
    <scope>NUCLEOTIDE SEQUENCE [LARGE SCALE GENOMIC DNA]</scope>
    <source>
        <strain evidence="6 7">DSM 25264</strain>
    </source>
</reference>
<keyword evidence="6" id="KW-0282">Flagellum</keyword>
<dbReference type="OrthoDB" id="8561436at2"/>
<feature type="chain" id="PRO_5033107039" description="Flagella basal body P-ring formation protein FlgA" evidence="4">
    <location>
        <begin position="22"/>
        <end position="234"/>
    </location>
</feature>
<keyword evidence="2 4" id="KW-0732">Signal</keyword>
<dbReference type="Gene3D" id="3.90.1210.10">
    <property type="entry name" value="Antifreeze-like/N-acetylneuraminic acid synthase C-terminal domain"/>
    <property type="match status" value="1"/>
</dbReference>
<evidence type="ECO:0000256" key="2">
    <source>
        <dbReference type="ARBA" id="ARBA00022729"/>
    </source>
</evidence>
<keyword evidence="4" id="KW-1005">Bacterial flagellum biogenesis</keyword>
<dbReference type="SMART" id="SM00858">
    <property type="entry name" value="SAF"/>
    <property type="match status" value="1"/>
</dbReference>
<keyword evidence="3 4" id="KW-0574">Periplasm</keyword>
<organism evidence="6 7">
    <name type="scientific">Allopusillimonas soli</name>
    <dbReference type="NCBI Taxonomy" id="659016"/>
    <lineage>
        <taxon>Bacteria</taxon>
        <taxon>Pseudomonadati</taxon>
        <taxon>Pseudomonadota</taxon>
        <taxon>Betaproteobacteria</taxon>
        <taxon>Burkholderiales</taxon>
        <taxon>Alcaligenaceae</taxon>
        <taxon>Allopusillimonas</taxon>
    </lineage>
</organism>
<evidence type="ECO:0000256" key="1">
    <source>
        <dbReference type="ARBA" id="ARBA00004418"/>
    </source>
</evidence>
<dbReference type="GO" id="GO:0042597">
    <property type="term" value="C:periplasmic space"/>
    <property type="evidence" value="ECO:0007669"/>
    <property type="project" value="UniProtKB-SubCell"/>
</dbReference>
<dbReference type="InterPro" id="IPR013974">
    <property type="entry name" value="SAF"/>
</dbReference>
<dbReference type="Proteomes" id="UP000580517">
    <property type="component" value="Unassembled WGS sequence"/>
</dbReference>
<gene>
    <name evidence="6" type="primary">flgA</name>
    <name evidence="6" type="ORF">H0A68_01480</name>
</gene>
<keyword evidence="6" id="KW-0966">Cell projection</keyword>
<feature type="signal peptide" evidence="4">
    <location>
        <begin position="1"/>
        <end position="21"/>
    </location>
</feature>
<sequence>MFRRSLLILPLAAAPLCAALAAGVPSGHASQDPAIVAARVHRFLLEQAGGSPDKVHIAVQAPRVGRYGACGRLQLFTSGAQHLRPRMTVGVRCMQPSWTTYVQASVSVQGSYYVAGRSIQAGETLGRSDLEERQGNILRLPRGVVLDPAQAVGYVAAQRIGAGSPVKTRMLRDPDAIQRGQRVRTEARGRGFVATGEGQALESGPPGAIIQVKASSGEIISGTVIDAHTVRVAM</sequence>
<dbReference type="Gene3D" id="2.30.30.760">
    <property type="match status" value="1"/>
</dbReference>
<accession>A0A853F6C5</accession>
<evidence type="ECO:0000256" key="3">
    <source>
        <dbReference type="ARBA" id="ARBA00022764"/>
    </source>
</evidence>
<dbReference type="EMBL" id="JACCEW010000001">
    <property type="protein sequence ID" value="NYT35529.1"/>
    <property type="molecule type" value="Genomic_DNA"/>
</dbReference>
<evidence type="ECO:0000313" key="7">
    <source>
        <dbReference type="Proteomes" id="UP000580517"/>
    </source>
</evidence>
<comment type="function">
    <text evidence="4">Involved in the assembly process of the P-ring formation. It may associate with FlgF on the rod constituting a structure essential for the P-ring assembly or may act as a modulator protein for the P-ring assembly.</text>
</comment>